<organism evidence="2">
    <name type="scientific">Methylophaga aminisulfidivorans</name>
    <dbReference type="NCBI Taxonomy" id="230105"/>
    <lineage>
        <taxon>Bacteria</taxon>
        <taxon>Pseudomonadati</taxon>
        <taxon>Pseudomonadota</taxon>
        <taxon>Gammaproteobacteria</taxon>
        <taxon>Thiotrichales</taxon>
        <taxon>Piscirickettsiaceae</taxon>
        <taxon>Methylophaga</taxon>
    </lineage>
</organism>
<feature type="transmembrane region" description="Helical" evidence="1">
    <location>
        <begin position="323"/>
        <end position="343"/>
    </location>
</feature>
<gene>
    <name evidence="2" type="ORF">ENI26_03935</name>
</gene>
<protein>
    <submittedName>
        <fullName evidence="2">PepSY domain-containing protein</fullName>
    </submittedName>
</protein>
<keyword evidence="1" id="KW-0472">Membrane</keyword>
<dbReference type="EMBL" id="DRHY01000082">
    <property type="protein sequence ID" value="HEC73506.1"/>
    <property type="molecule type" value="Genomic_DNA"/>
</dbReference>
<evidence type="ECO:0000313" key="2">
    <source>
        <dbReference type="EMBL" id="HEC73506.1"/>
    </source>
</evidence>
<accession>A0A7C1VNB0</accession>
<dbReference type="PANTHER" id="PTHR34219">
    <property type="entry name" value="IRON-REGULATED INNER MEMBRANE PROTEIN-RELATED"/>
    <property type="match status" value="1"/>
</dbReference>
<dbReference type="AlphaFoldDB" id="A0A7C1VNB0"/>
<feature type="transmembrane region" description="Helical" evidence="1">
    <location>
        <begin position="125"/>
        <end position="148"/>
    </location>
</feature>
<keyword evidence="1" id="KW-1133">Transmembrane helix</keyword>
<sequence>MVWVLLGLTGSILVFYLQLDLWLNPEIDTQSSSTVNEQQAVLNVLHEHFPERLGSWRIEQPLHDGWPIMVRYYTPIESKNKLFAPLMVTLDPETLRVTSDRFWGEFAMTWIYNLHFTLLLDKTGLTIIGIFGLVSLISLISGLMIWWPGWRRLGKALRLQLRQGVAKKVFDIHALSGSYGLVVLLMLSLTGAALALPDETRIFIKPFSSIYKSPDVFMHTPASNNQTNLLDADDAVRMALKQFPEAELRWVESPGKYKNSWRIILYQQGEPSRRFPRTQVWINAQSKQIMAVRDGLNETAGDTLLNWLHPLHNGEVFGLPGRIIVFITGLLPLILFITGVMRWQQKRRAKQRSALRHLS</sequence>
<keyword evidence="1" id="KW-0812">Transmembrane</keyword>
<dbReference type="Proteomes" id="UP000886384">
    <property type="component" value="Unassembled WGS sequence"/>
</dbReference>
<name>A0A7C1VNB0_9GAMM</name>
<feature type="transmembrane region" description="Helical" evidence="1">
    <location>
        <begin position="169"/>
        <end position="196"/>
    </location>
</feature>
<dbReference type="Pfam" id="PF03929">
    <property type="entry name" value="PepSY_TM"/>
    <property type="match status" value="1"/>
</dbReference>
<dbReference type="InterPro" id="IPR005625">
    <property type="entry name" value="PepSY-ass_TM"/>
</dbReference>
<reference evidence="2" key="1">
    <citation type="journal article" date="2020" name="mSystems">
        <title>Genome- and Community-Level Interaction Insights into Carbon Utilization and Element Cycling Functions of Hydrothermarchaeota in Hydrothermal Sediment.</title>
        <authorList>
            <person name="Zhou Z."/>
            <person name="Liu Y."/>
            <person name="Xu W."/>
            <person name="Pan J."/>
            <person name="Luo Z.H."/>
            <person name="Li M."/>
        </authorList>
    </citation>
    <scope>NUCLEOTIDE SEQUENCE [LARGE SCALE GENOMIC DNA]</scope>
    <source>
        <strain evidence="2">HyVt-380</strain>
    </source>
</reference>
<evidence type="ECO:0000256" key="1">
    <source>
        <dbReference type="SAM" id="Phobius"/>
    </source>
</evidence>
<comment type="caution">
    <text evidence="2">The sequence shown here is derived from an EMBL/GenBank/DDBJ whole genome shotgun (WGS) entry which is preliminary data.</text>
</comment>
<proteinExistence type="predicted"/>